<organism evidence="4 5">
    <name type="scientific">Metabacillus arenae</name>
    <dbReference type="NCBI Taxonomy" id="2771434"/>
    <lineage>
        <taxon>Bacteria</taxon>
        <taxon>Bacillati</taxon>
        <taxon>Bacillota</taxon>
        <taxon>Bacilli</taxon>
        <taxon>Bacillales</taxon>
        <taxon>Bacillaceae</taxon>
        <taxon>Metabacillus</taxon>
    </lineage>
</organism>
<keyword evidence="3" id="KW-0732">Signal</keyword>
<feature type="transmembrane region" description="Helical" evidence="2">
    <location>
        <begin position="377"/>
        <end position="401"/>
    </location>
</feature>
<comment type="caution">
    <text evidence="4">The sequence shown here is derived from an EMBL/GenBank/DDBJ whole genome shotgun (WGS) entry which is preliminary data.</text>
</comment>
<feature type="region of interest" description="Disordered" evidence="1">
    <location>
        <begin position="23"/>
        <end position="43"/>
    </location>
</feature>
<feature type="chain" id="PRO_5036804243" evidence="3">
    <location>
        <begin position="20"/>
        <end position="409"/>
    </location>
</feature>
<proteinExistence type="predicted"/>
<feature type="transmembrane region" description="Helical" evidence="2">
    <location>
        <begin position="348"/>
        <end position="370"/>
    </location>
</feature>
<dbReference type="AlphaFoldDB" id="A0A926NJ44"/>
<dbReference type="InterPro" id="IPR014194">
    <property type="entry name" value="Spore_III_AE"/>
</dbReference>
<keyword evidence="2" id="KW-0472">Membrane</keyword>
<dbReference type="EMBL" id="JACXAI010000001">
    <property type="protein sequence ID" value="MBD1378801.1"/>
    <property type="molecule type" value="Genomic_DNA"/>
</dbReference>
<feature type="transmembrane region" description="Helical" evidence="2">
    <location>
        <begin position="219"/>
        <end position="238"/>
    </location>
</feature>
<accession>A0A926NJ44</accession>
<evidence type="ECO:0000256" key="1">
    <source>
        <dbReference type="SAM" id="MobiDB-lite"/>
    </source>
</evidence>
<feature type="transmembrane region" description="Helical" evidence="2">
    <location>
        <begin position="149"/>
        <end position="170"/>
    </location>
</feature>
<name>A0A926NJ44_9BACI</name>
<evidence type="ECO:0000313" key="4">
    <source>
        <dbReference type="EMBL" id="MBD1378801.1"/>
    </source>
</evidence>
<gene>
    <name evidence="4" type="primary">spoIIIAE</name>
    <name evidence="4" type="ORF">IC621_01035</name>
</gene>
<dbReference type="NCBIfam" id="TIGR02829">
    <property type="entry name" value="spore_III_AE"/>
    <property type="match status" value="1"/>
</dbReference>
<feature type="signal peptide" evidence="3">
    <location>
        <begin position="1"/>
        <end position="19"/>
    </location>
</feature>
<dbReference type="Proteomes" id="UP000626844">
    <property type="component" value="Unassembled WGS sequence"/>
</dbReference>
<reference evidence="4" key="1">
    <citation type="submission" date="2020-09" db="EMBL/GenBank/DDBJ databases">
        <title>A novel bacterium of genus Bacillus, isolated from South China Sea.</title>
        <authorList>
            <person name="Huang H."/>
            <person name="Mo K."/>
            <person name="Hu Y."/>
        </authorList>
    </citation>
    <scope>NUCLEOTIDE SEQUENCE</scope>
    <source>
        <strain evidence="4">IB182487</strain>
    </source>
</reference>
<evidence type="ECO:0000313" key="5">
    <source>
        <dbReference type="Proteomes" id="UP000626844"/>
    </source>
</evidence>
<feature type="transmembrane region" description="Helical" evidence="2">
    <location>
        <begin position="324"/>
        <end position="342"/>
    </location>
</feature>
<protein>
    <submittedName>
        <fullName evidence="4">Stage III sporulation protein AE</fullName>
    </submittedName>
</protein>
<keyword evidence="5" id="KW-1185">Reference proteome</keyword>
<keyword evidence="2" id="KW-0812">Transmembrane</keyword>
<feature type="transmembrane region" description="Helical" evidence="2">
    <location>
        <begin position="116"/>
        <end position="137"/>
    </location>
</feature>
<dbReference type="Pfam" id="PF09546">
    <property type="entry name" value="Spore_III_AE"/>
    <property type="match status" value="1"/>
</dbReference>
<evidence type="ECO:0000256" key="3">
    <source>
        <dbReference type="SAM" id="SignalP"/>
    </source>
</evidence>
<evidence type="ECO:0000256" key="2">
    <source>
        <dbReference type="SAM" id="Phobius"/>
    </source>
</evidence>
<feature type="transmembrane region" description="Helical" evidence="2">
    <location>
        <begin position="258"/>
        <end position="283"/>
    </location>
</feature>
<keyword evidence="2" id="KW-1133">Transmembrane helix</keyword>
<feature type="transmembrane region" description="Helical" evidence="2">
    <location>
        <begin position="182"/>
        <end position="207"/>
    </location>
</feature>
<sequence>MGGLILLAFFFLFPTNVQAQTNETLEQEQREAQTNETIEQEQGEDQIDQAFVQQQVDNLGVDEIRQFWDDIMTEYGGFLPESQKGSLLQFLSGEKELSPQEWFKALLHYLFHELVANWKLLGTLILLTVFSMLLQLLQNAFEQSTVSKVAYAIVYMVLIIIALNSFHIAIQYTSQAIETMTSFILALIPLLLALMASSGGIVSAAFFHPVILFLMNTSGLLIQNIVLPLLFLSALLSIVSTLTNQYKVTQLAQLLRNIGIGLLGTFLTIFLGVISVQGASAAVTDGITIRTAKFITGNFIPVLGRMFTDATDTVISASVLLKNTVGIVGVVILLCIAAFPALKVLTLAFIYKFAAAILQPLGGGPIIACLDIISKSVIYIFAALAIVSLMFFLCLTVIIAAGNLTLMVR</sequence>